<sequence>MATPGAWNRVKVNAGKASSACTAFLASIAKKLSPTLWILWAGWIWPEAPKGFYKAQWVLPLVLLLTTASFGIYHRIHVSSPPDLAPAPGPGRHAYAPTLDPAHAKSDAGGLTPHGLVLSEIVNASPGFQNLNALFALLVLICVLHYHFLDRVKCWEKFKRPEDRMLITQLSPGVNLILMASIEFAIMGSFFLWLRFITFCMVPLSGILLFVYATLQGTKVSAESWQKHHAGDLGLRFGLRFIFICQGVAIVIVTFLIPLAPILLKPILLLLLMWGYFGILYTVAPNFVAEQPAPEQ</sequence>
<feature type="transmembrane region" description="Helical" evidence="1">
    <location>
        <begin position="237"/>
        <end position="261"/>
    </location>
</feature>
<feature type="transmembrane region" description="Helical" evidence="1">
    <location>
        <begin position="131"/>
        <end position="149"/>
    </location>
</feature>
<feature type="transmembrane region" description="Helical" evidence="1">
    <location>
        <begin position="267"/>
        <end position="289"/>
    </location>
</feature>
<name>A0ABP1FK95_9CHLO</name>
<feature type="transmembrane region" description="Helical" evidence="1">
    <location>
        <begin position="196"/>
        <end position="216"/>
    </location>
</feature>
<keyword evidence="3" id="KW-1185">Reference proteome</keyword>
<proteinExistence type="predicted"/>
<organism evidence="2 3">
    <name type="scientific">Coccomyxa viridis</name>
    <dbReference type="NCBI Taxonomy" id="1274662"/>
    <lineage>
        <taxon>Eukaryota</taxon>
        <taxon>Viridiplantae</taxon>
        <taxon>Chlorophyta</taxon>
        <taxon>core chlorophytes</taxon>
        <taxon>Trebouxiophyceae</taxon>
        <taxon>Trebouxiophyceae incertae sedis</taxon>
        <taxon>Coccomyxaceae</taxon>
        <taxon>Coccomyxa</taxon>
    </lineage>
</organism>
<evidence type="ECO:0000313" key="2">
    <source>
        <dbReference type="EMBL" id="CAL5220381.1"/>
    </source>
</evidence>
<keyword evidence="1" id="KW-0812">Transmembrane</keyword>
<dbReference type="Proteomes" id="UP001497392">
    <property type="component" value="Unassembled WGS sequence"/>
</dbReference>
<protein>
    <submittedName>
        <fullName evidence="2">G2387 protein</fullName>
    </submittedName>
</protein>
<comment type="caution">
    <text evidence="2">The sequence shown here is derived from an EMBL/GenBank/DDBJ whole genome shotgun (WGS) entry which is preliminary data.</text>
</comment>
<reference evidence="2 3" key="1">
    <citation type="submission" date="2024-06" db="EMBL/GenBank/DDBJ databases">
        <authorList>
            <person name="Kraege A."/>
            <person name="Thomma B."/>
        </authorList>
    </citation>
    <scope>NUCLEOTIDE SEQUENCE [LARGE SCALE GENOMIC DNA]</scope>
</reference>
<feature type="transmembrane region" description="Helical" evidence="1">
    <location>
        <begin position="57"/>
        <end position="76"/>
    </location>
</feature>
<feature type="transmembrane region" description="Helical" evidence="1">
    <location>
        <begin position="170"/>
        <end position="190"/>
    </location>
</feature>
<dbReference type="EMBL" id="CAXHTA020000003">
    <property type="protein sequence ID" value="CAL5220381.1"/>
    <property type="molecule type" value="Genomic_DNA"/>
</dbReference>
<accession>A0ABP1FK95</accession>
<gene>
    <name evidence="2" type="primary">g2387</name>
    <name evidence="2" type="ORF">VP750_LOCUS2040</name>
</gene>
<keyword evidence="1" id="KW-0472">Membrane</keyword>
<keyword evidence="1" id="KW-1133">Transmembrane helix</keyword>
<evidence type="ECO:0000313" key="3">
    <source>
        <dbReference type="Proteomes" id="UP001497392"/>
    </source>
</evidence>
<evidence type="ECO:0000256" key="1">
    <source>
        <dbReference type="SAM" id="Phobius"/>
    </source>
</evidence>